<dbReference type="InterPro" id="IPR031167">
    <property type="entry name" value="G_OBG"/>
</dbReference>
<dbReference type="InterPro" id="IPR027417">
    <property type="entry name" value="P-loop_NTPase"/>
</dbReference>
<dbReference type="PANTHER" id="PTHR11702">
    <property type="entry name" value="DEVELOPMENTALLY REGULATED GTP-BINDING PROTEIN-RELATED"/>
    <property type="match status" value="1"/>
</dbReference>
<dbReference type="GO" id="GO:0046872">
    <property type="term" value="F:metal ion binding"/>
    <property type="evidence" value="ECO:0007669"/>
    <property type="project" value="UniProtKB-KW"/>
</dbReference>
<dbReference type="GO" id="GO:0003924">
    <property type="term" value="F:GTPase activity"/>
    <property type="evidence" value="ECO:0007669"/>
    <property type="project" value="InterPro"/>
</dbReference>
<dbReference type="PANTHER" id="PTHR11702:SF44">
    <property type="entry name" value="GTP-BINDING PROTEIN OBGC, CHLOROPLASTIC"/>
    <property type="match status" value="1"/>
</dbReference>
<keyword evidence="5" id="KW-0342">GTP-binding</keyword>
<dbReference type="Gene3D" id="3.40.50.300">
    <property type="entry name" value="P-loop containing nucleotide triphosphate hydrolases"/>
    <property type="match status" value="1"/>
</dbReference>
<dbReference type="GO" id="GO:0005739">
    <property type="term" value="C:mitochondrion"/>
    <property type="evidence" value="ECO:0007669"/>
    <property type="project" value="TreeGrafter"/>
</dbReference>
<feature type="domain" description="OBG-type G" evidence="6">
    <location>
        <begin position="12"/>
        <end position="180"/>
    </location>
</feature>
<dbReference type="NCBIfam" id="TIGR03595">
    <property type="entry name" value="Obg_CgtA_exten"/>
    <property type="match status" value="2"/>
</dbReference>
<dbReference type="AlphaFoldDB" id="A0A9Q1MQK8"/>
<comment type="cofactor">
    <cofactor evidence="1">
        <name>Mg(2+)</name>
        <dbReference type="ChEBI" id="CHEBI:18420"/>
    </cofactor>
</comment>
<gene>
    <name evidence="8" type="ORF">K7X08_008543</name>
</gene>
<dbReference type="CDD" id="cd01898">
    <property type="entry name" value="Obg"/>
    <property type="match status" value="1"/>
</dbReference>
<feature type="domain" description="OCT" evidence="7">
    <location>
        <begin position="207"/>
        <end position="286"/>
    </location>
</feature>
<keyword evidence="4" id="KW-0460">Magnesium</keyword>
<evidence type="ECO:0000313" key="9">
    <source>
        <dbReference type="Proteomes" id="UP001152561"/>
    </source>
</evidence>
<evidence type="ECO:0000259" key="7">
    <source>
        <dbReference type="PROSITE" id="PS51881"/>
    </source>
</evidence>
<dbReference type="Pfam" id="PF01926">
    <property type="entry name" value="MMR_HSR1"/>
    <property type="match status" value="1"/>
</dbReference>
<dbReference type="InterPro" id="IPR036346">
    <property type="entry name" value="GTP-bd_prot_GTP1/OBG_C_sf"/>
</dbReference>
<dbReference type="FunFam" id="3.40.50.300:FF:000515">
    <property type="entry name" value="GTPase Obg"/>
    <property type="match status" value="1"/>
</dbReference>
<sequence>MRWLELELKLVADVGIVGAPNAGKSTFLSVISAAQPAIANYPFTTLLPNLGVVSFDYDATVVVADLPGLLEGAHRGFGLGHEFLRHSERCSVLVHVVDGSSPQTEYEFEAVRLELEMFSPELAEKPYLVVYNKMDLPDAYENWKTFRDSLRSRGIEPFCMSAVKSEGTHDVICAAYELVRRRKEAAKEEVRTETVNLNYVADLVKKKRNAPINEFEISHDSSSKTWYVQGSGLQRFVQMTNWRYMDSDRRFQHVLDACGVNKSLLKLGVKEGDTVVVGDMELVWHDYDNSGSIMRTETVNLNYVADLVKKKRNAPINEFEISHDSSSKTWYVQGSGLQRFVQMTNWRYMDSDRRFQHVLDACGVNKSLLKLGVKEGDTVVVGDMELVWHDYDNSGSISKRKWSAEPSR</sequence>
<dbReference type="SUPFAM" id="SSF52540">
    <property type="entry name" value="P-loop containing nucleoside triphosphate hydrolases"/>
    <property type="match status" value="1"/>
</dbReference>
<evidence type="ECO:0000256" key="4">
    <source>
        <dbReference type="ARBA" id="ARBA00022842"/>
    </source>
</evidence>
<dbReference type="PROSITE" id="PS51881">
    <property type="entry name" value="OCT"/>
    <property type="match status" value="2"/>
</dbReference>
<keyword evidence="9" id="KW-1185">Reference proteome</keyword>
<reference evidence="9" key="1">
    <citation type="journal article" date="2023" name="Proc. Natl. Acad. Sci. U.S.A.">
        <title>Genomic and structural basis for evolution of tropane alkaloid biosynthesis.</title>
        <authorList>
            <person name="Wanga Y.-J."/>
            <person name="Taina T."/>
            <person name="Yua J.-Y."/>
            <person name="Lia J."/>
            <person name="Xua B."/>
            <person name="Chenc J."/>
            <person name="D'Auriad J.C."/>
            <person name="Huanga J.-P."/>
            <person name="Huanga S.-X."/>
        </authorList>
    </citation>
    <scope>NUCLEOTIDE SEQUENCE [LARGE SCALE GENOMIC DNA]</scope>
    <source>
        <strain evidence="9">cv. KIB-2019</strain>
    </source>
</reference>
<evidence type="ECO:0000256" key="3">
    <source>
        <dbReference type="ARBA" id="ARBA00022741"/>
    </source>
</evidence>
<evidence type="ECO:0000259" key="6">
    <source>
        <dbReference type="PROSITE" id="PS51710"/>
    </source>
</evidence>
<dbReference type="InterPro" id="IPR015349">
    <property type="entry name" value="OCT_dom"/>
</dbReference>
<dbReference type="Gene3D" id="3.30.300.350">
    <property type="entry name" value="GTP-binding protein OBG, C-terminal domain"/>
    <property type="match status" value="2"/>
</dbReference>
<dbReference type="InterPro" id="IPR006074">
    <property type="entry name" value="GTP1-OBG_CS"/>
</dbReference>
<organism evidence="8 9">
    <name type="scientific">Anisodus acutangulus</name>
    <dbReference type="NCBI Taxonomy" id="402998"/>
    <lineage>
        <taxon>Eukaryota</taxon>
        <taxon>Viridiplantae</taxon>
        <taxon>Streptophyta</taxon>
        <taxon>Embryophyta</taxon>
        <taxon>Tracheophyta</taxon>
        <taxon>Spermatophyta</taxon>
        <taxon>Magnoliopsida</taxon>
        <taxon>eudicotyledons</taxon>
        <taxon>Gunneridae</taxon>
        <taxon>Pentapetalae</taxon>
        <taxon>asterids</taxon>
        <taxon>lamiids</taxon>
        <taxon>Solanales</taxon>
        <taxon>Solanaceae</taxon>
        <taxon>Solanoideae</taxon>
        <taxon>Hyoscyameae</taxon>
        <taxon>Anisodus</taxon>
    </lineage>
</organism>
<dbReference type="InterPro" id="IPR045086">
    <property type="entry name" value="OBG_GTPase"/>
</dbReference>
<feature type="domain" description="OCT" evidence="7">
    <location>
        <begin position="311"/>
        <end position="390"/>
    </location>
</feature>
<dbReference type="GO" id="GO:0005525">
    <property type="term" value="F:GTP binding"/>
    <property type="evidence" value="ECO:0007669"/>
    <property type="project" value="UniProtKB-KW"/>
</dbReference>
<keyword evidence="2" id="KW-0479">Metal-binding</keyword>
<protein>
    <submittedName>
        <fullName evidence="8">Uncharacterized protein</fullName>
    </submittedName>
</protein>
<name>A0A9Q1MQK8_9SOLA</name>
<evidence type="ECO:0000313" key="8">
    <source>
        <dbReference type="EMBL" id="KAJ8565967.1"/>
    </source>
</evidence>
<keyword evidence="3" id="KW-0547">Nucleotide-binding</keyword>
<dbReference type="OrthoDB" id="347018at2759"/>
<dbReference type="PROSITE" id="PS51710">
    <property type="entry name" value="G_OBG"/>
    <property type="match status" value="1"/>
</dbReference>
<dbReference type="InterPro" id="IPR006073">
    <property type="entry name" value="GTP-bd"/>
</dbReference>
<accession>A0A9Q1MQK8</accession>
<evidence type="ECO:0000256" key="2">
    <source>
        <dbReference type="ARBA" id="ARBA00022723"/>
    </source>
</evidence>
<dbReference type="PROSITE" id="PS00905">
    <property type="entry name" value="GTP1_OBG"/>
    <property type="match status" value="1"/>
</dbReference>
<dbReference type="PRINTS" id="PR00326">
    <property type="entry name" value="GTP1OBG"/>
</dbReference>
<comment type="caution">
    <text evidence="8">The sequence shown here is derived from an EMBL/GenBank/DDBJ whole genome shotgun (WGS) entry which is preliminary data.</text>
</comment>
<evidence type="ECO:0000256" key="1">
    <source>
        <dbReference type="ARBA" id="ARBA00001946"/>
    </source>
</evidence>
<dbReference type="Pfam" id="PF09269">
    <property type="entry name" value="DUF1967"/>
    <property type="match status" value="2"/>
</dbReference>
<dbReference type="EMBL" id="JAJAGQ010000004">
    <property type="protein sequence ID" value="KAJ8565967.1"/>
    <property type="molecule type" value="Genomic_DNA"/>
</dbReference>
<evidence type="ECO:0000256" key="5">
    <source>
        <dbReference type="ARBA" id="ARBA00023134"/>
    </source>
</evidence>
<dbReference type="Proteomes" id="UP001152561">
    <property type="component" value="Unassembled WGS sequence"/>
</dbReference>
<proteinExistence type="predicted"/>
<dbReference type="SUPFAM" id="SSF102741">
    <property type="entry name" value="Obg GTP-binding protein C-terminal domain"/>
    <property type="match status" value="2"/>
</dbReference>